<evidence type="ECO:0000313" key="3">
    <source>
        <dbReference type="EMBL" id="RSL74331.1"/>
    </source>
</evidence>
<comment type="caution">
    <text evidence="3">The sequence shown here is derived from an EMBL/GenBank/DDBJ whole genome shotgun (WGS) entry which is preliminary data.</text>
</comment>
<gene>
    <name evidence="3" type="ORF">CEP51_011609</name>
</gene>
<feature type="signal peptide" evidence="2">
    <location>
        <begin position="1"/>
        <end position="19"/>
    </location>
</feature>
<feature type="region of interest" description="Disordered" evidence="1">
    <location>
        <begin position="72"/>
        <end position="111"/>
    </location>
</feature>
<dbReference type="Proteomes" id="UP000287972">
    <property type="component" value="Unassembled WGS sequence"/>
</dbReference>
<evidence type="ECO:0000256" key="1">
    <source>
        <dbReference type="SAM" id="MobiDB-lite"/>
    </source>
</evidence>
<name>A0A428R9W9_9HYPO</name>
<evidence type="ECO:0008006" key="5">
    <source>
        <dbReference type="Google" id="ProtNLM"/>
    </source>
</evidence>
<organism evidence="3 4">
    <name type="scientific">Fusarium floridanum</name>
    <dbReference type="NCBI Taxonomy" id="1325733"/>
    <lineage>
        <taxon>Eukaryota</taxon>
        <taxon>Fungi</taxon>
        <taxon>Dikarya</taxon>
        <taxon>Ascomycota</taxon>
        <taxon>Pezizomycotina</taxon>
        <taxon>Sordariomycetes</taxon>
        <taxon>Hypocreomycetidae</taxon>
        <taxon>Hypocreales</taxon>
        <taxon>Nectriaceae</taxon>
        <taxon>Fusarium</taxon>
        <taxon>Fusarium solani species complex</taxon>
    </lineage>
</organism>
<dbReference type="EMBL" id="NKCL01000401">
    <property type="protein sequence ID" value="RSL74331.1"/>
    <property type="molecule type" value="Genomic_DNA"/>
</dbReference>
<sequence>MGFQVRDPILLSLLFTTFASPRGSTLDAFDTTVAIPAGVPNSDEKPDAFLNIAFILHTGKDSGGVTQRHRLLKSESRLGSASSSKTRTVQRKEVGKGAAHKTLQGHTYLSN</sequence>
<protein>
    <recommendedName>
        <fullName evidence="5">Secreted protein</fullName>
    </recommendedName>
</protein>
<dbReference type="AlphaFoldDB" id="A0A428R9W9"/>
<keyword evidence="4" id="KW-1185">Reference proteome</keyword>
<evidence type="ECO:0000313" key="4">
    <source>
        <dbReference type="Proteomes" id="UP000287972"/>
    </source>
</evidence>
<accession>A0A428R9W9</accession>
<feature type="chain" id="PRO_5019265172" description="Secreted protein" evidence="2">
    <location>
        <begin position="20"/>
        <end position="111"/>
    </location>
</feature>
<evidence type="ECO:0000256" key="2">
    <source>
        <dbReference type="SAM" id="SignalP"/>
    </source>
</evidence>
<proteinExistence type="predicted"/>
<feature type="compositionally biased region" description="Polar residues" evidence="1">
    <location>
        <begin position="77"/>
        <end position="87"/>
    </location>
</feature>
<keyword evidence="2" id="KW-0732">Signal</keyword>
<reference evidence="3 4" key="1">
    <citation type="submission" date="2017-06" db="EMBL/GenBank/DDBJ databases">
        <title>Comparative genomic analysis of Ambrosia Fusariam Clade fungi.</title>
        <authorList>
            <person name="Stajich J.E."/>
            <person name="Carrillo J."/>
            <person name="Kijimoto T."/>
            <person name="Eskalen A."/>
            <person name="O'Donnell K."/>
            <person name="Kasson M."/>
        </authorList>
    </citation>
    <scope>NUCLEOTIDE SEQUENCE [LARGE SCALE GENOMIC DNA]</scope>
    <source>
        <strain evidence="3 4">NRRL62606</strain>
    </source>
</reference>